<dbReference type="PANTHER" id="PTHR30461">
    <property type="entry name" value="DNA-INVERTASE FROM LAMBDOID PROPHAGE"/>
    <property type="match status" value="1"/>
</dbReference>
<dbReference type="Gene3D" id="3.40.50.1390">
    <property type="entry name" value="Resolvase, N-terminal catalytic domain"/>
    <property type="match status" value="1"/>
</dbReference>
<feature type="domain" description="Resolvase/invertase-type recombinase catalytic" evidence="1">
    <location>
        <begin position="2"/>
        <end position="112"/>
    </location>
</feature>
<reference evidence="2 3" key="1">
    <citation type="journal article" date="2005" name="PLoS Genet.">
        <title>Life in hot carbon monoxide: the complete genome sequence of Carboxydothermus hydrogenoformans Z-2901.</title>
        <authorList>
            <person name="Wu M."/>
            <person name="Ren Q."/>
            <person name="Durkin A.S."/>
            <person name="Daugherty S.C."/>
            <person name="Brinkac L.M."/>
            <person name="Dodson R.J."/>
            <person name="Madupu R."/>
            <person name="Sullivan S.A."/>
            <person name="Kolonay J.F."/>
            <person name="Haft D.H."/>
            <person name="Nelson W.C."/>
            <person name="Tallon L.J."/>
            <person name="Jones K.M."/>
            <person name="Ulrich L.E."/>
            <person name="Gonzalez J.M."/>
            <person name="Zhulin I.B."/>
            <person name="Robb F.T."/>
            <person name="Eisen J.A."/>
        </authorList>
    </citation>
    <scope>NUCLEOTIDE SEQUENCE [LARGE SCALE GENOMIC DNA]</scope>
    <source>
        <strain evidence="3">ATCC BAA-161 / DSM 6008 / Z-2901</strain>
    </source>
</reference>
<gene>
    <name evidence="2" type="ordered locus">CHY_0292</name>
</gene>
<dbReference type="EMBL" id="CP000141">
    <property type="protein sequence ID" value="ABB15914.1"/>
    <property type="molecule type" value="Genomic_DNA"/>
</dbReference>
<dbReference type="PROSITE" id="PS51736">
    <property type="entry name" value="RECOMBINASES_3"/>
    <property type="match status" value="1"/>
</dbReference>
<protein>
    <submittedName>
        <fullName evidence="2">Site-specific recombinase, resolvase family</fullName>
    </submittedName>
</protein>
<dbReference type="InterPro" id="IPR036162">
    <property type="entry name" value="Resolvase-like_N_sf"/>
</dbReference>
<dbReference type="InParanoid" id="Q3AFC1"/>
<dbReference type="CDD" id="cd00338">
    <property type="entry name" value="Ser_Recombinase"/>
    <property type="match status" value="1"/>
</dbReference>
<dbReference type="InterPro" id="IPR006119">
    <property type="entry name" value="Resolv_N"/>
</dbReference>
<dbReference type="eggNOG" id="COG1961">
    <property type="taxonomic scope" value="Bacteria"/>
</dbReference>
<keyword evidence="3" id="KW-1185">Reference proteome</keyword>
<dbReference type="Proteomes" id="UP000002706">
    <property type="component" value="Chromosome"/>
</dbReference>
<proteinExistence type="predicted"/>
<sequence>MRAVIYVRFSIDNQCEEYITTQVRACSEYAKQKGYHIVKIYADETRSALTDDRPNFLGMDSDAKLGLFGIVLIHKLDRFARNRNDSAIYKRKFRRCGVQHYFFLKKQKRATG</sequence>
<dbReference type="SUPFAM" id="SSF53041">
    <property type="entry name" value="Resolvase-like"/>
    <property type="match status" value="1"/>
</dbReference>
<dbReference type="STRING" id="246194.CHY_0292"/>
<dbReference type="PANTHER" id="PTHR30461:SF23">
    <property type="entry name" value="DNA RECOMBINASE-RELATED"/>
    <property type="match status" value="1"/>
</dbReference>
<evidence type="ECO:0000313" key="3">
    <source>
        <dbReference type="Proteomes" id="UP000002706"/>
    </source>
</evidence>
<accession>Q3AFC1</accession>
<dbReference type="HOGENOM" id="CLU_2141357_0_0_9"/>
<dbReference type="OrthoDB" id="1094757at2"/>
<dbReference type="RefSeq" id="WP_011343239.1">
    <property type="nucleotide sequence ID" value="NC_007503.1"/>
</dbReference>
<dbReference type="GO" id="GO:0003677">
    <property type="term" value="F:DNA binding"/>
    <property type="evidence" value="ECO:0007669"/>
    <property type="project" value="InterPro"/>
</dbReference>
<dbReference type="InterPro" id="IPR050639">
    <property type="entry name" value="SSR_resolvase"/>
</dbReference>
<dbReference type="SMART" id="SM00857">
    <property type="entry name" value="Resolvase"/>
    <property type="match status" value="1"/>
</dbReference>
<name>Q3AFC1_CARHZ</name>
<dbReference type="AlphaFoldDB" id="Q3AFC1"/>
<dbReference type="KEGG" id="chy:CHY_0292"/>
<dbReference type="Pfam" id="PF00239">
    <property type="entry name" value="Resolvase"/>
    <property type="match status" value="1"/>
</dbReference>
<evidence type="ECO:0000313" key="2">
    <source>
        <dbReference type="EMBL" id="ABB15914.1"/>
    </source>
</evidence>
<dbReference type="GO" id="GO:0000150">
    <property type="term" value="F:DNA strand exchange activity"/>
    <property type="evidence" value="ECO:0007669"/>
    <property type="project" value="InterPro"/>
</dbReference>
<organism evidence="2 3">
    <name type="scientific">Carboxydothermus hydrogenoformans (strain ATCC BAA-161 / DSM 6008 / Z-2901)</name>
    <dbReference type="NCBI Taxonomy" id="246194"/>
    <lineage>
        <taxon>Bacteria</taxon>
        <taxon>Bacillati</taxon>
        <taxon>Bacillota</taxon>
        <taxon>Clostridia</taxon>
        <taxon>Thermoanaerobacterales</taxon>
        <taxon>Thermoanaerobacteraceae</taxon>
        <taxon>Carboxydothermus</taxon>
    </lineage>
</organism>
<evidence type="ECO:0000259" key="1">
    <source>
        <dbReference type="PROSITE" id="PS51736"/>
    </source>
</evidence>